<dbReference type="InterPro" id="IPR008551">
    <property type="entry name" value="TANGO2"/>
</dbReference>
<dbReference type="AlphaFoldDB" id="A0A183FIY1"/>
<dbReference type="EMBL" id="UZAH01025766">
    <property type="protein sequence ID" value="VDO70169.1"/>
    <property type="molecule type" value="Genomic_DNA"/>
</dbReference>
<reference evidence="1 2" key="1">
    <citation type="submission" date="2018-11" db="EMBL/GenBank/DDBJ databases">
        <authorList>
            <consortium name="Pathogen Informatics"/>
        </authorList>
    </citation>
    <scope>NUCLEOTIDE SEQUENCE [LARGE SCALE GENOMIC DNA]</scope>
</reference>
<dbReference type="GO" id="GO:0009306">
    <property type="term" value="P:protein secretion"/>
    <property type="evidence" value="ECO:0007669"/>
    <property type="project" value="TreeGrafter"/>
</dbReference>
<dbReference type="GO" id="GO:0007030">
    <property type="term" value="P:Golgi organization"/>
    <property type="evidence" value="ECO:0007669"/>
    <property type="project" value="TreeGrafter"/>
</dbReference>
<accession>A0A183FIY1</accession>
<dbReference type="Proteomes" id="UP000050761">
    <property type="component" value="Unassembled WGS sequence"/>
</dbReference>
<dbReference type="Pfam" id="PF05742">
    <property type="entry name" value="TANGO2"/>
    <property type="match status" value="1"/>
</dbReference>
<sequence>MCMTFIFISDDPESKYKLIILNNRDESVDRPTLELDWRNGVLSGTDEKDPVKGTWFGTNKAGDVGILLSITQPAAEKIHNAGRSRGAIAKEYLESGRSNEDYFAELSATADKYNGFQFLGLQRNQRDLYEMMSLTNLLVDKVEPQKWSAGTYVWGNSPPEKPFRKVIEGRKLFDAFVESLNDHTEVDEIIARLMEIGTNDTEFSPDPQIAIQTKQPLEWYRYFCSIMVKFPLDINRYGTRSHSILVVDREDNATFYESRMAEPPQTGRPTEWVDKTVTFKLSEL</sequence>
<accession>A0A3P7XYC9</accession>
<evidence type="ECO:0000313" key="2">
    <source>
        <dbReference type="Proteomes" id="UP000050761"/>
    </source>
</evidence>
<keyword evidence="2" id="KW-1185">Reference proteome</keyword>
<dbReference type="WBParaSite" id="HPBE_0000690601-mRNA-1">
    <property type="protein sequence ID" value="HPBE_0000690601-mRNA-1"/>
    <property type="gene ID" value="HPBE_0000690601"/>
</dbReference>
<dbReference type="PANTHER" id="PTHR17985">
    <property type="entry name" value="SER/THR-RICH PROTEIN T10 IN DGCR REGION"/>
    <property type="match status" value="1"/>
</dbReference>
<protein>
    <submittedName>
        <fullName evidence="3">NRDE family protein</fullName>
    </submittedName>
</protein>
<gene>
    <name evidence="1" type="ORF">HPBE_LOCUS6907</name>
</gene>
<evidence type="ECO:0000313" key="1">
    <source>
        <dbReference type="EMBL" id="VDO70169.1"/>
    </source>
</evidence>
<reference evidence="3" key="2">
    <citation type="submission" date="2019-09" db="UniProtKB">
        <authorList>
            <consortium name="WormBaseParasite"/>
        </authorList>
    </citation>
    <scope>IDENTIFICATION</scope>
</reference>
<name>A0A183FIY1_HELPZ</name>
<evidence type="ECO:0000313" key="3">
    <source>
        <dbReference type="WBParaSite" id="HPBE_0000690601-mRNA-1"/>
    </source>
</evidence>
<proteinExistence type="predicted"/>
<dbReference type="OrthoDB" id="191601at2759"/>
<dbReference type="PANTHER" id="PTHR17985:SF8">
    <property type="entry name" value="TRANSPORT AND GOLGI ORGANIZATION PROTEIN 2 HOMOLOG"/>
    <property type="match status" value="1"/>
</dbReference>
<organism evidence="2 3">
    <name type="scientific">Heligmosomoides polygyrus</name>
    <name type="common">Parasitic roundworm</name>
    <dbReference type="NCBI Taxonomy" id="6339"/>
    <lineage>
        <taxon>Eukaryota</taxon>
        <taxon>Metazoa</taxon>
        <taxon>Ecdysozoa</taxon>
        <taxon>Nematoda</taxon>
        <taxon>Chromadorea</taxon>
        <taxon>Rhabditida</taxon>
        <taxon>Rhabditina</taxon>
        <taxon>Rhabditomorpha</taxon>
        <taxon>Strongyloidea</taxon>
        <taxon>Heligmosomidae</taxon>
        <taxon>Heligmosomoides</taxon>
    </lineage>
</organism>
<dbReference type="GO" id="GO:0005794">
    <property type="term" value="C:Golgi apparatus"/>
    <property type="evidence" value="ECO:0007669"/>
    <property type="project" value="TreeGrafter"/>
</dbReference>